<reference evidence="2 3" key="1">
    <citation type="submission" date="2019-01" db="EMBL/GenBank/DDBJ databases">
        <title>Vagococcus silagei sp. nov. isolated from brewer's grain.</title>
        <authorList>
            <person name="Guu J.-R."/>
        </authorList>
    </citation>
    <scope>NUCLEOTIDE SEQUENCE [LARGE SCALE GENOMIC DNA]</scope>
    <source>
        <strain evidence="2 3">2B-2</strain>
    </source>
</reference>
<dbReference type="Gene3D" id="2.40.50.100">
    <property type="match status" value="1"/>
</dbReference>
<name>A0A4S3B0A0_9ENTE</name>
<evidence type="ECO:0000313" key="2">
    <source>
        <dbReference type="EMBL" id="THB60494.1"/>
    </source>
</evidence>
<dbReference type="Proteomes" id="UP000310506">
    <property type="component" value="Unassembled WGS sequence"/>
</dbReference>
<keyword evidence="1" id="KW-0812">Transmembrane</keyword>
<evidence type="ECO:0008006" key="4">
    <source>
        <dbReference type="Google" id="ProtNLM"/>
    </source>
</evidence>
<dbReference type="OrthoDB" id="2339451at2"/>
<gene>
    <name evidence="2" type="ORF">ESZ54_09715</name>
</gene>
<sequence>MRSDKRKKIKKNKYWFIILFLFVMLVFTFISRATKSFTVPKIATSEVSSQRLEEEFTSIGTVRKKQNTPIFSEENLRITGVNAYLGQKVEKGSPLFQVDQNLLDEQINALEKNMAIQSLRVDQANETYQQVVKDEERKVAIISGKLEKAKASGESESLSDLESQLEQAKTQKESNVLVASQALKLAESEAEVNKNAEMSRDSANRLQALQTLKNNKGIIQSPITGYVSTIKNQVGDTVTSQALMTIENETATDILTLQVDKESQKYFMNGSKGKVIGVDKANVEKLKENAQVIEVKPNVENNLKLDVVVELGESQLKYGSEASFSIEKSSKEYKYCVPSDAVHEDKGGTYVLIVEDQKGILGSEKIAKKVRIKILAKTETVVAIDENNQLIDKKIVLELNKTVSDGDQIRIMKAQEHEES</sequence>
<dbReference type="AlphaFoldDB" id="A0A4S3B0A0"/>
<keyword evidence="1" id="KW-1133">Transmembrane helix</keyword>
<accession>A0A4S3B0A0</accession>
<evidence type="ECO:0000313" key="3">
    <source>
        <dbReference type="Proteomes" id="UP000310506"/>
    </source>
</evidence>
<dbReference type="RefSeq" id="WP_136137485.1">
    <property type="nucleotide sequence ID" value="NZ_SDGV01000022.1"/>
</dbReference>
<evidence type="ECO:0000256" key="1">
    <source>
        <dbReference type="SAM" id="Phobius"/>
    </source>
</evidence>
<comment type="caution">
    <text evidence="2">The sequence shown here is derived from an EMBL/GenBank/DDBJ whole genome shotgun (WGS) entry which is preliminary data.</text>
</comment>
<protein>
    <recommendedName>
        <fullName evidence="4">HlyD family efflux transporter periplasmic adaptor subunit</fullName>
    </recommendedName>
</protein>
<dbReference type="GO" id="GO:0015562">
    <property type="term" value="F:efflux transmembrane transporter activity"/>
    <property type="evidence" value="ECO:0007669"/>
    <property type="project" value="TreeGrafter"/>
</dbReference>
<dbReference type="EMBL" id="SDGV01000022">
    <property type="protein sequence ID" value="THB60494.1"/>
    <property type="molecule type" value="Genomic_DNA"/>
</dbReference>
<dbReference type="PANTHER" id="PTHR30469">
    <property type="entry name" value="MULTIDRUG RESISTANCE PROTEIN MDTA"/>
    <property type="match status" value="1"/>
</dbReference>
<organism evidence="2 3">
    <name type="scientific">Vagococcus silagei</name>
    <dbReference type="NCBI Taxonomy" id="2508885"/>
    <lineage>
        <taxon>Bacteria</taxon>
        <taxon>Bacillati</taxon>
        <taxon>Bacillota</taxon>
        <taxon>Bacilli</taxon>
        <taxon>Lactobacillales</taxon>
        <taxon>Enterococcaceae</taxon>
        <taxon>Vagococcus</taxon>
    </lineage>
</organism>
<dbReference type="PANTHER" id="PTHR30469:SF15">
    <property type="entry name" value="HLYD FAMILY OF SECRETION PROTEINS"/>
    <property type="match status" value="1"/>
</dbReference>
<dbReference type="GO" id="GO:1990281">
    <property type="term" value="C:efflux pump complex"/>
    <property type="evidence" value="ECO:0007669"/>
    <property type="project" value="TreeGrafter"/>
</dbReference>
<feature type="transmembrane region" description="Helical" evidence="1">
    <location>
        <begin position="12"/>
        <end position="30"/>
    </location>
</feature>
<keyword evidence="3" id="KW-1185">Reference proteome</keyword>
<proteinExistence type="predicted"/>
<keyword evidence="1" id="KW-0472">Membrane</keyword>